<accession>A0A431V3E1</accession>
<dbReference type="Gene3D" id="1.10.287.470">
    <property type="entry name" value="Helix hairpin bin"/>
    <property type="match status" value="1"/>
</dbReference>
<evidence type="ECO:0000256" key="1">
    <source>
        <dbReference type="ARBA" id="ARBA00004196"/>
    </source>
</evidence>
<evidence type="ECO:0000259" key="4">
    <source>
        <dbReference type="Pfam" id="PF25989"/>
    </source>
</evidence>
<feature type="coiled-coil region" evidence="3">
    <location>
        <begin position="105"/>
        <end position="189"/>
    </location>
</feature>
<keyword evidence="2 3" id="KW-0175">Coiled coil</keyword>
<feature type="domain" description="YknX-like C-terminal permuted SH3-like" evidence="4">
    <location>
        <begin position="347"/>
        <end position="404"/>
    </location>
</feature>
<evidence type="ECO:0000313" key="6">
    <source>
        <dbReference type="Proteomes" id="UP000267400"/>
    </source>
</evidence>
<comment type="caution">
    <text evidence="5">The sequence shown here is derived from an EMBL/GenBank/DDBJ whole genome shotgun (WGS) entry which is preliminary data.</text>
</comment>
<dbReference type="GO" id="GO:0030313">
    <property type="term" value="C:cell envelope"/>
    <property type="evidence" value="ECO:0007669"/>
    <property type="project" value="UniProtKB-SubCell"/>
</dbReference>
<dbReference type="Pfam" id="PF25989">
    <property type="entry name" value="YknX_C"/>
    <property type="match status" value="1"/>
</dbReference>
<organism evidence="5 6">
    <name type="scientific">Halomonas nitroreducens</name>
    <dbReference type="NCBI Taxonomy" id="447425"/>
    <lineage>
        <taxon>Bacteria</taxon>
        <taxon>Pseudomonadati</taxon>
        <taxon>Pseudomonadota</taxon>
        <taxon>Gammaproteobacteria</taxon>
        <taxon>Oceanospirillales</taxon>
        <taxon>Halomonadaceae</taxon>
        <taxon>Halomonas</taxon>
    </lineage>
</organism>
<evidence type="ECO:0000256" key="3">
    <source>
        <dbReference type="SAM" id="Coils"/>
    </source>
</evidence>
<dbReference type="Gene3D" id="2.40.420.20">
    <property type="match status" value="1"/>
</dbReference>
<dbReference type="Proteomes" id="UP000267400">
    <property type="component" value="Unassembled WGS sequence"/>
</dbReference>
<dbReference type="OrthoDB" id="9791520at2"/>
<evidence type="ECO:0000256" key="2">
    <source>
        <dbReference type="ARBA" id="ARBA00023054"/>
    </source>
</evidence>
<dbReference type="PANTHER" id="PTHR32347:SF29">
    <property type="entry name" value="UPF0194 MEMBRANE PROTEIN YBHG"/>
    <property type="match status" value="1"/>
</dbReference>
<evidence type="ECO:0000313" key="5">
    <source>
        <dbReference type="EMBL" id="RTR03870.1"/>
    </source>
</evidence>
<reference evidence="5 6" key="1">
    <citation type="submission" date="2018-12" db="EMBL/GenBank/DDBJ databases">
        <authorList>
            <person name="Yu L."/>
        </authorList>
    </citation>
    <scope>NUCLEOTIDE SEQUENCE [LARGE SCALE GENOMIC DNA]</scope>
    <source>
        <strain evidence="5 6">11S</strain>
    </source>
</reference>
<dbReference type="Gene3D" id="2.40.50.100">
    <property type="match status" value="1"/>
</dbReference>
<dbReference type="Gene3D" id="2.40.30.170">
    <property type="match status" value="1"/>
</dbReference>
<proteinExistence type="predicted"/>
<name>A0A431V3E1_9GAMM</name>
<protein>
    <submittedName>
        <fullName evidence="5">HlyD family efflux transporter periplasmic adaptor subunit</fullName>
    </submittedName>
</protein>
<dbReference type="InterPro" id="IPR058637">
    <property type="entry name" value="YknX-like_C"/>
</dbReference>
<dbReference type="InterPro" id="IPR050465">
    <property type="entry name" value="UPF0194_transport"/>
</dbReference>
<dbReference type="EMBL" id="RXNS01000008">
    <property type="protein sequence ID" value="RTR03870.1"/>
    <property type="molecule type" value="Genomic_DNA"/>
</dbReference>
<keyword evidence="6" id="KW-1185">Reference proteome</keyword>
<gene>
    <name evidence="5" type="ORF">EKG36_09950</name>
</gene>
<dbReference type="PANTHER" id="PTHR32347">
    <property type="entry name" value="EFFLUX SYSTEM COMPONENT YKNX-RELATED"/>
    <property type="match status" value="1"/>
</dbReference>
<comment type="subcellular location">
    <subcellularLocation>
        <location evidence="1">Cell envelope</location>
    </subcellularLocation>
</comment>
<dbReference type="AlphaFoldDB" id="A0A431V3E1"/>
<dbReference type="RefSeq" id="WP_126483607.1">
    <property type="nucleotide sequence ID" value="NZ_RXNS01000008.1"/>
</dbReference>
<sequence>MDVKRRRMLLWGSLILMLVAGLGYALLPQPVPVDLTVAEQGRLTVTIDEEGETRVRDVYTLDAPLAGHLLRIGTEAGDPVEAEVTELARIEPATPAFLDVRSEAEQRAAIEAAEAARDLAAAERERAEADLAFATSELARARRLRRAGSIAQRSLDDAERAHRVARAELARTRAALEMREHELAQARSRLLTRQEIAGASEHCECLPVTAPVDGVVLRVLRESAGVVDAGTPLLEVGDPRDLEIIVDLLSEDAVRIAAGQRARIVGWGGPPLAARVRRIEPLGHTRVSALGIEEQRVDVLLDFTDPPERWARLGHGYRVDVRVILFDEEVLKLPQGALFRPAEDAATPDDAWAVFVVEDGEVRRRTVTVGERSSLEVEIRDGLAAGERVVLYPNDRLSDGVRVTER</sequence>